<dbReference type="Proteomes" id="UP001498421">
    <property type="component" value="Unassembled WGS sequence"/>
</dbReference>
<proteinExistence type="predicted"/>
<reference evidence="1 2" key="1">
    <citation type="journal article" date="2025" name="Microbiol. Resour. Announc.">
        <title>Draft genome sequences for Neonectria magnoliae and Neonectria punicea, canker pathogens of Liriodendron tulipifera and Acer saccharum in West Virginia.</title>
        <authorList>
            <person name="Petronek H.M."/>
            <person name="Kasson M.T."/>
            <person name="Metheny A.M."/>
            <person name="Stauder C.M."/>
            <person name="Lovett B."/>
            <person name="Lynch S.C."/>
            <person name="Garnas J.R."/>
            <person name="Kasson L.R."/>
            <person name="Stajich J.E."/>
        </authorList>
    </citation>
    <scope>NUCLEOTIDE SEQUENCE [LARGE SCALE GENOMIC DNA]</scope>
    <source>
        <strain evidence="1 2">NRRL 64651</strain>
    </source>
</reference>
<comment type="caution">
    <text evidence="1">The sequence shown here is derived from an EMBL/GenBank/DDBJ whole genome shotgun (WGS) entry which is preliminary data.</text>
</comment>
<name>A0ABR1I1Y8_9HYPO</name>
<evidence type="ECO:0000313" key="2">
    <source>
        <dbReference type="Proteomes" id="UP001498421"/>
    </source>
</evidence>
<evidence type="ECO:0000313" key="1">
    <source>
        <dbReference type="EMBL" id="KAK7427524.1"/>
    </source>
</evidence>
<keyword evidence="2" id="KW-1185">Reference proteome</keyword>
<accession>A0ABR1I1Y8</accession>
<protein>
    <submittedName>
        <fullName evidence="1">Uncharacterized protein</fullName>
    </submittedName>
</protein>
<sequence length="117" mass="13404">MNNGRRPQLTSVCAISHSRMWLVERLQVGHVRWIVEFESREAVLYDAARGHWPEYALQPVPARAEKVFWLRPGAEPRRPYTPYTPESGLNGTPADSCTSHRLFLTKPFGSWPSRSLS</sequence>
<dbReference type="EMBL" id="JAZAVK010000052">
    <property type="protein sequence ID" value="KAK7427524.1"/>
    <property type="molecule type" value="Genomic_DNA"/>
</dbReference>
<gene>
    <name evidence="1" type="ORF">QQZ08_005967</name>
</gene>
<organism evidence="1 2">
    <name type="scientific">Neonectria magnoliae</name>
    <dbReference type="NCBI Taxonomy" id="2732573"/>
    <lineage>
        <taxon>Eukaryota</taxon>
        <taxon>Fungi</taxon>
        <taxon>Dikarya</taxon>
        <taxon>Ascomycota</taxon>
        <taxon>Pezizomycotina</taxon>
        <taxon>Sordariomycetes</taxon>
        <taxon>Hypocreomycetidae</taxon>
        <taxon>Hypocreales</taxon>
        <taxon>Nectriaceae</taxon>
        <taxon>Neonectria</taxon>
    </lineage>
</organism>